<gene>
    <name evidence="2" type="ORF">GCM10023169_13720</name>
</gene>
<feature type="region of interest" description="Disordered" evidence="1">
    <location>
        <begin position="196"/>
        <end position="228"/>
    </location>
</feature>
<dbReference type="EMBL" id="BAABGN010000005">
    <property type="protein sequence ID" value="GAA4421153.1"/>
    <property type="molecule type" value="Genomic_DNA"/>
</dbReference>
<evidence type="ECO:0000313" key="3">
    <source>
        <dbReference type="Proteomes" id="UP001500622"/>
    </source>
</evidence>
<sequence length="262" mass="28865">MVPNDHEAPRAPEFLDAADHLTRLADGLMHYVVTADPIAAPGSVAELEASDSSFDDPRWGRPTFELLYDPNGRLHLAADHVRALSVVSAADRVVLATATLARAALESLSATFWLYEPGVGVRERVCRRMNLRLLSLVEQWNMAVGFEDPTARDKPASESNNRCSRHDGPLVDMRDAASWQPAVQHELEHLLLRPEDRKRGHHLDPTHTRNRLSRRRRTHPGAWPSLDGPCGEVSAQVRASAAVSPAGGRPGAVVIHLMQYAD</sequence>
<dbReference type="Proteomes" id="UP001500622">
    <property type="component" value="Unassembled WGS sequence"/>
</dbReference>
<feature type="compositionally biased region" description="Basic residues" evidence="1">
    <location>
        <begin position="208"/>
        <end position="219"/>
    </location>
</feature>
<evidence type="ECO:0000313" key="2">
    <source>
        <dbReference type="EMBL" id="GAA4421153.1"/>
    </source>
</evidence>
<organism evidence="2 3">
    <name type="scientific">Georgenia halophila</name>
    <dbReference type="NCBI Taxonomy" id="620889"/>
    <lineage>
        <taxon>Bacteria</taxon>
        <taxon>Bacillati</taxon>
        <taxon>Actinomycetota</taxon>
        <taxon>Actinomycetes</taxon>
        <taxon>Micrococcales</taxon>
        <taxon>Bogoriellaceae</taxon>
        <taxon>Georgenia</taxon>
    </lineage>
</organism>
<protein>
    <recommendedName>
        <fullName evidence="4">SprT-like family protein</fullName>
    </recommendedName>
</protein>
<proteinExistence type="predicted"/>
<keyword evidence="3" id="KW-1185">Reference proteome</keyword>
<reference evidence="3" key="1">
    <citation type="journal article" date="2019" name="Int. J. Syst. Evol. Microbiol.">
        <title>The Global Catalogue of Microorganisms (GCM) 10K type strain sequencing project: providing services to taxonomists for standard genome sequencing and annotation.</title>
        <authorList>
            <consortium name="The Broad Institute Genomics Platform"/>
            <consortium name="The Broad Institute Genome Sequencing Center for Infectious Disease"/>
            <person name="Wu L."/>
            <person name="Ma J."/>
        </authorList>
    </citation>
    <scope>NUCLEOTIDE SEQUENCE [LARGE SCALE GENOMIC DNA]</scope>
    <source>
        <strain evidence="3">JCM 17810</strain>
    </source>
</reference>
<name>A0ABP8L2R0_9MICO</name>
<evidence type="ECO:0000256" key="1">
    <source>
        <dbReference type="SAM" id="MobiDB-lite"/>
    </source>
</evidence>
<feature type="compositionally biased region" description="Basic and acidic residues" evidence="1">
    <location>
        <begin position="196"/>
        <end position="207"/>
    </location>
</feature>
<evidence type="ECO:0008006" key="4">
    <source>
        <dbReference type="Google" id="ProtNLM"/>
    </source>
</evidence>
<accession>A0ABP8L2R0</accession>
<comment type="caution">
    <text evidence="2">The sequence shown here is derived from an EMBL/GenBank/DDBJ whole genome shotgun (WGS) entry which is preliminary data.</text>
</comment>